<reference evidence="2 3" key="1">
    <citation type="submission" date="2019-10" db="EMBL/GenBank/DDBJ databases">
        <title>The Genome Sequence of Clostridium tarantellae Isolated from Fish Brain.</title>
        <authorList>
            <person name="Bano L."/>
            <person name="Kiel M."/>
            <person name="Sales G."/>
            <person name="Doxey A.C."/>
            <person name="Mansfield M.J."/>
            <person name="Schiavone M."/>
            <person name="Rossetto O."/>
            <person name="Pirazzini M."/>
            <person name="Dobrindt U."/>
            <person name="Montecucco C."/>
        </authorList>
    </citation>
    <scope>NUCLEOTIDE SEQUENCE [LARGE SCALE GENOMIC DNA]</scope>
    <source>
        <strain evidence="2 3">DSM 3997</strain>
    </source>
</reference>
<protein>
    <submittedName>
        <fullName evidence="2">Methyltransferase domain-containing protein</fullName>
    </submittedName>
</protein>
<feature type="domain" description="Methyltransferase type 11" evidence="1">
    <location>
        <begin position="51"/>
        <end position="163"/>
    </location>
</feature>
<keyword evidence="2" id="KW-0808">Transferase</keyword>
<comment type="caution">
    <text evidence="2">The sequence shown here is derived from an EMBL/GenBank/DDBJ whole genome shotgun (WGS) entry which is preliminary data.</text>
</comment>
<dbReference type="EMBL" id="WHJC01000034">
    <property type="protein sequence ID" value="MPQ43024.1"/>
    <property type="molecule type" value="Genomic_DNA"/>
</dbReference>
<dbReference type="SUPFAM" id="SSF53335">
    <property type="entry name" value="S-adenosyl-L-methionine-dependent methyltransferases"/>
    <property type="match status" value="1"/>
</dbReference>
<dbReference type="CDD" id="cd02440">
    <property type="entry name" value="AdoMet_MTases"/>
    <property type="match status" value="1"/>
</dbReference>
<evidence type="ECO:0000259" key="1">
    <source>
        <dbReference type="Pfam" id="PF08241"/>
    </source>
</evidence>
<dbReference type="Proteomes" id="UP000430345">
    <property type="component" value="Unassembled WGS sequence"/>
</dbReference>
<gene>
    <name evidence="2" type="ORF">GBZ86_04530</name>
</gene>
<dbReference type="Pfam" id="PF08241">
    <property type="entry name" value="Methyltransf_11"/>
    <property type="match status" value="1"/>
</dbReference>
<dbReference type="OrthoDB" id="2631737at2"/>
<dbReference type="GO" id="GO:0008757">
    <property type="term" value="F:S-adenosylmethionine-dependent methyltransferase activity"/>
    <property type="evidence" value="ECO:0007669"/>
    <property type="project" value="InterPro"/>
</dbReference>
<name>A0A6I1MJB0_9CLOT</name>
<evidence type="ECO:0000313" key="3">
    <source>
        <dbReference type="Proteomes" id="UP000430345"/>
    </source>
</evidence>
<dbReference type="Gene3D" id="3.40.50.150">
    <property type="entry name" value="Vaccinia Virus protein VP39"/>
    <property type="match status" value="1"/>
</dbReference>
<dbReference type="RefSeq" id="WP_152888170.1">
    <property type="nucleotide sequence ID" value="NZ_WHJC01000034.1"/>
</dbReference>
<sequence length="217" mass="26002">MFNKEDAFSRFIKTTDYNTNDFIYNISEQWWSRLYEYPWAGKFADKYDICLDAACGIEHHFKYYLAENCKKVYCCDLDERLKDREYVFSYVKEYFGEEAYNRILRNTEKITFDVCNLSNLPYKDKSFDKIYCISVLEHMSLSDRLNTFNEFKRCLKDNGIIILTMDYPSVNLNEFKEQLDNTNLKFKYGYDFNIPEECLVSEIYPGLSCFRAIISKT</sequence>
<dbReference type="AlphaFoldDB" id="A0A6I1MJB0"/>
<evidence type="ECO:0000313" key="2">
    <source>
        <dbReference type="EMBL" id="MPQ43024.1"/>
    </source>
</evidence>
<keyword evidence="2" id="KW-0489">Methyltransferase</keyword>
<proteinExistence type="predicted"/>
<dbReference type="InterPro" id="IPR029063">
    <property type="entry name" value="SAM-dependent_MTases_sf"/>
</dbReference>
<accession>A0A6I1MJB0</accession>
<keyword evidence="3" id="KW-1185">Reference proteome</keyword>
<dbReference type="InterPro" id="IPR013216">
    <property type="entry name" value="Methyltransf_11"/>
</dbReference>
<dbReference type="GO" id="GO:0032259">
    <property type="term" value="P:methylation"/>
    <property type="evidence" value="ECO:0007669"/>
    <property type="project" value="UniProtKB-KW"/>
</dbReference>
<organism evidence="2 3">
    <name type="scientific">Clostridium tarantellae</name>
    <dbReference type="NCBI Taxonomy" id="39493"/>
    <lineage>
        <taxon>Bacteria</taxon>
        <taxon>Bacillati</taxon>
        <taxon>Bacillota</taxon>
        <taxon>Clostridia</taxon>
        <taxon>Eubacteriales</taxon>
        <taxon>Clostridiaceae</taxon>
        <taxon>Clostridium</taxon>
    </lineage>
</organism>